<dbReference type="RefSeq" id="WP_066629622.1">
    <property type="nucleotide sequence ID" value="NZ_FQXL01000050.1"/>
</dbReference>
<dbReference type="InterPro" id="IPR029044">
    <property type="entry name" value="Nucleotide-diphossugar_trans"/>
</dbReference>
<keyword evidence="2" id="KW-0548">Nucleotidyltransferase</keyword>
<keyword evidence="3" id="KW-1185">Reference proteome</keyword>
<dbReference type="Pfam" id="PF01966">
    <property type="entry name" value="HD"/>
    <property type="match status" value="1"/>
</dbReference>
<dbReference type="Gene3D" id="1.10.3210.10">
    <property type="entry name" value="Hypothetical protein af1432"/>
    <property type="match status" value="1"/>
</dbReference>
<comment type="caution">
    <text evidence="2">The sequence shown here is derived from an EMBL/GenBank/DDBJ whole genome shotgun (WGS) entry which is preliminary data.</text>
</comment>
<reference evidence="2 3" key="1">
    <citation type="submission" date="2016-04" db="EMBL/GenBank/DDBJ databases">
        <title>Genome sequence of Clostridium magnum DSM 2767.</title>
        <authorList>
            <person name="Poehlein A."/>
            <person name="Uhlig R."/>
            <person name="Fischer R."/>
            <person name="Bahl H."/>
            <person name="Daniel R."/>
        </authorList>
    </citation>
    <scope>NUCLEOTIDE SEQUENCE [LARGE SCALE GENOMIC DNA]</scope>
    <source>
        <strain evidence="2 3">DSM 2767</strain>
    </source>
</reference>
<dbReference type="CDD" id="cd00077">
    <property type="entry name" value="HDc"/>
    <property type="match status" value="1"/>
</dbReference>
<dbReference type="InterPro" id="IPR003607">
    <property type="entry name" value="HD/PDEase_dom"/>
</dbReference>
<dbReference type="STRING" id="1121326.CLMAG_54090"/>
<dbReference type="PROSITE" id="PS51831">
    <property type="entry name" value="HD"/>
    <property type="match status" value="1"/>
</dbReference>
<gene>
    <name evidence="2" type="primary">mocA_2</name>
    <name evidence="2" type="ORF">CLMAG_54090</name>
</gene>
<evidence type="ECO:0000313" key="2">
    <source>
        <dbReference type="EMBL" id="KZL89191.1"/>
    </source>
</evidence>
<dbReference type="OrthoDB" id="285216at2"/>
<dbReference type="AlphaFoldDB" id="A0A162QZG3"/>
<dbReference type="Pfam" id="PF12804">
    <property type="entry name" value="NTP_transf_3"/>
    <property type="match status" value="1"/>
</dbReference>
<keyword evidence="2" id="KW-0808">Transferase</keyword>
<dbReference type="InterPro" id="IPR006674">
    <property type="entry name" value="HD_domain"/>
</dbReference>
<dbReference type="EC" id="2.7.7.76" evidence="2"/>
<dbReference type="InterPro" id="IPR054703">
    <property type="entry name" value="Mop-rel"/>
</dbReference>
<dbReference type="Gene3D" id="3.90.550.10">
    <property type="entry name" value="Spore Coat Polysaccharide Biosynthesis Protein SpsA, Chain A"/>
    <property type="match status" value="1"/>
</dbReference>
<dbReference type="SUPFAM" id="SSF53448">
    <property type="entry name" value="Nucleotide-diphospho-sugar transferases"/>
    <property type="match status" value="1"/>
</dbReference>
<sequence length="374" mass="42490">MSNKITAGLVVAAGMSSRMKAFKPLMKLGEKTLIEYVVDTLREGGVQEIVVVTGNRAMEIEKQLASRNIHFIRNENYATTSMFQSVKLGLKYLNNRCDEFFFLPGDIPLFKVSSLRAMKKEMCGRKCTVVQPMYNGKHGHPLLFSADCIEYLLLHDGTMGMKGAMESLIGEKVELILPDKGILMDADTQEDYKVLNAYFLNMKIPEEKVCMEILRYFKADEGTIEHCIVVAELATDIAIRLKNKGHTLNIALVRAGALLHDVARRQNNHAECGAEWLRELGYYEIARVVEEHMDLSEEAVKLLDERAVVYLADKLVIENQRVSIEKRFQRAINRFGEDSDAMDAVKIRMRNANEILKTIEEKIGGITYENYIRI</sequence>
<dbReference type="NCBIfam" id="NF045665">
    <property type="entry name" value="NTPtran_DVU1551"/>
    <property type="match status" value="1"/>
</dbReference>
<proteinExistence type="predicted"/>
<protein>
    <submittedName>
        <fullName evidence="2">Molybdenum cofactor cytidylyltransferase</fullName>
        <ecNumber evidence="2">2.7.7.76</ecNumber>
    </submittedName>
</protein>
<dbReference type="CDD" id="cd04182">
    <property type="entry name" value="GT_2_like_f"/>
    <property type="match status" value="1"/>
</dbReference>
<dbReference type="Proteomes" id="UP000076603">
    <property type="component" value="Unassembled WGS sequence"/>
</dbReference>
<dbReference type="GO" id="GO:0061602">
    <property type="term" value="F:molybdenum cofactor cytidylyltransferase activity"/>
    <property type="evidence" value="ECO:0007669"/>
    <property type="project" value="UniProtKB-EC"/>
</dbReference>
<dbReference type="EMBL" id="LWAE01000010">
    <property type="protein sequence ID" value="KZL89191.1"/>
    <property type="molecule type" value="Genomic_DNA"/>
</dbReference>
<evidence type="ECO:0000313" key="3">
    <source>
        <dbReference type="Proteomes" id="UP000076603"/>
    </source>
</evidence>
<feature type="domain" description="HD" evidence="1">
    <location>
        <begin position="223"/>
        <end position="318"/>
    </location>
</feature>
<dbReference type="InterPro" id="IPR025877">
    <property type="entry name" value="MobA-like_NTP_Trfase"/>
</dbReference>
<dbReference type="NCBIfam" id="TIGR00277">
    <property type="entry name" value="HDIG"/>
    <property type="match status" value="1"/>
</dbReference>
<dbReference type="SMART" id="SM00471">
    <property type="entry name" value="HDc"/>
    <property type="match status" value="1"/>
</dbReference>
<dbReference type="PANTHER" id="PTHR43777:SF1">
    <property type="entry name" value="MOLYBDENUM COFACTOR CYTIDYLYLTRANSFERASE"/>
    <property type="match status" value="1"/>
</dbReference>
<organism evidence="2 3">
    <name type="scientific">Clostridium magnum DSM 2767</name>
    <dbReference type="NCBI Taxonomy" id="1121326"/>
    <lineage>
        <taxon>Bacteria</taxon>
        <taxon>Bacillati</taxon>
        <taxon>Bacillota</taxon>
        <taxon>Clostridia</taxon>
        <taxon>Eubacteriales</taxon>
        <taxon>Clostridiaceae</taxon>
        <taxon>Clostridium</taxon>
    </lineage>
</organism>
<dbReference type="SUPFAM" id="SSF109604">
    <property type="entry name" value="HD-domain/PDEase-like"/>
    <property type="match status" value="1"/>
</dbReference>
<accession>A0A162QZG3</accession>
<name>A0A162QZG3_9CLOT</name>
<dbReference type="PATRIC" id="fig|1121326.3.peg.5478"/>
<evidence type="ECO:0000259" key="1">
    <source>
        <dbReference type="PROSITE" id="PS51831"/>
    </source>
</evidence>
<dbReference type="InterPro" id="IPR006675">
    <property type="entry name" value="HDIG_dom"/>
</dbReference>
<dbReference type="PANTHER" id="PTHR43777">
    <property type="entry name" value="MOLYBDENUM COFACTOR CYTIDYLYLTRANSFERASE"/>
    <property type="match status" value="1"/>
</dbReference>